<feature type="compositionally biased region" description="Low complexity" evidence="1">
    <location>
        <begin position="802"/>
        <end position="830"/>
    </location>
</feature>
<evidence type="ECO:0000313" key="3">
    <source>
        <dbReference type="Proteomes" id="UP000515154"/>
    </source>
</evidence>
<feature type="compositionally biased region" description="Basic and acidic residues" evidence="1">
    <location>
        <begin position="271"/>
        <end position="281"/>
    </location>
</feature>
<dbReference type="Proteomes" id="UP000515154">
    <property type="component" value="Linkage group LG18"/>
</dbReference>
<feature type="compositionally biased region" description="Polar residues" evidence="1">
    <location>
        <begin position="522"/>
        <end position="542"/>
    </location>
</feature>
<dbReference type="GO" id="GO:0008017">
    <property type="term" value="F:microtubule binding"/>
    <property type="evidence" value="ECO:0007669"/>
    <property type="project" value="TreeGrafter"/>
</dbReference>
<dbReference type="PANTHER" id="PTHR22736">
    <property type="entry name" value="COILED-COIL DOMAIN-CONTAINING PROTEIN 66"/>
    <property type="match status" value="1"/>
</dbReference>
<feature type="compositionally biased region" description="Basic and acidic residues" evidence="1">
    <location>
        <begin position="767"/>
        <end position="778"/>
    </location>
</feature>
<feature type="compositionally biased region" description="Low complexity" evidence="1">
    <location>
        <begin position="282"/>
        <end position="294"/>
    </location>
</feature>
<feature type="region of interest" description="Disordered" evidence="1">
    <location>
        <begin position="64"/>
        <end position="90"/>
    </location>
</feature>
<dbReference type="KEGG" id="osn:115221244"/>
<dbReference type="RefSeq" id="XP_036366782.1">
    <property type="nucleotide sequence ID" value="XM_036510889.1"/>
</dbReference>
<feature type="region of interest" description="Disordered" evidence="1">
    <location>
        <begin position="345"/>
        <end position="408"/>
    </location>
</feature>
<feature type="region of interest" description="Disordered" evidence="1">
    <location>
        <begin position="764"/>
        <end position="868"/>
    </location>
</feature>
<name>A0A7E6FIR7_9MOLL</name>
<feature type="compositionally biased region" description="Basic and acidic residues" evidence="1">
    <location>
        <begin position="350"/>
        <end position="370"/>
    </location>
</feature>
<sequence>MYLYRSVSVEVKELILKIKHCFGKTINSMPLNHKQNSHSAMTVVANQPMKDNRKRLQSLANQANTQKTVQKKKNHSQKTSNGNLKSEHPYAESIIVSQSQLKEILKSVGKIPSSTVVTKDNQSQNLPRSTDEISKKPSKTDQQKQSHNKEMYIHHEVQAKFSRPDYSPNNFAKSELVLAKPNKDQQSTQCAEKPVLLTLAERKKQQWLKEKAEQITPYDPWGRPGAGAPKVNPKGQIITSYKNTTVQSNELEDNLNRREMTSEKNGQQAGFDEKITGERSEATTTATTTTTTATNNEGVASNPGDTYNRRKMSQQPLLAAMRDSLFIGLTDGQNYEDYQRREQLYSPEELDQKKEEKSPKILHEAGKHQQAESSRIESPPESSRTHKSHLRGALTIHTDPITQQQLEEKKRKNQELMLELKAQIDEQKKAKELQWKQKQLEDAEAERKMLEEQKILQKLHETEIQLEKKKKEAQEIHFQQLAANIELAREAAIKEKKLKRLQHLEKNGHDTRQLKKDFERNFNTSSSHSNYEIDQFASGTSISEDRHTPKKLPKSTAEQFPESQFQKSSLNGVSQTGNFLISSQSNYDSNELLLGTISEHKQSPKILMKTISAQLPETQSQKVYLNCAVQTDGIYGGDKKSLYHLIDGESGYLYDDDEDYDDDDEVFIATAAADVGEIKKFPSEVKLDNHNEMTRTIKLTNKRRQGLQSITGSKLIKSSNQLPLLQRKSKKNITSRKLQSPTWETDGSNDQLVDYNTSNILRQSCSESHDPVTIKAGDEFNGPPSPRVSRLRNKRTQPPPSRTTKTETTTAKTTTTTKKPTARTKSTTSPLKSVFQKKTPVRFSRHHSSPPMPTSNRKLQTNKQNTKMNSNVEANKYNYNDYKRVPQQPQPLLKAKKYSDNSPLQGPVKEGDFVPFTRTSEVLDPASALSPLPISREQSAVLRGRDRYRKGNDPANCGSPASHFTDSSSDLLQRSSNMQDLQDRKPVDQLSSTTAQEAFLKELSALRKKLKQMELESSTVLLKTTYQSSLNNR</sequence>
<dbReference type="InterPro" id="IPR040467">
    <property type="entry name" value="CCDC66_dom"/>
</dbReference>
<feature type="region of interest" description="Disordered" evidence="1">
    <location>
        <begin position="115"/>
        <end position="147"/>
    </location>
</feature>
<feature type="compositionally biased region" description="Basic and acidic residues" evidence="1">
    <location>
        <begin position="129"/>
        <end position="147"/>
    </location>
</feature>
<gene>
    <name evidence="4" type="primary">LOC115221244</name>
</gene>
<keyword evidence="3" id="KW-1185">Reference proteome</keyword>
<evidence type="ECO:0000259" key="2">
    <source>
        <dbReference type="Pfam" id="PF15236"/>
    </source>
</evidence>
<dbReference type="GO" id="GO:0060271">
    <property type="term" value="P:cilium assembly"/>
    <property type="evidence" value="ECO:0007669"/>
    <property type="project" value="TreeGrafter"/>
</dbReference>
<feature type="compositionally biased region" description="Low complexity" evidence="1">
    <location>
        <begin position="372"/>
        <end position="382"/>
    </location>
</feature>
<reference evidence="4" key="1">
    <citation type="submission" date="2025-08" db="UniProtKB">
        <authorList>
            <consortium name="RefSeq"/>
        </authorList>
    </citation>
    <scope>IDENTIFICATION</scope>
</reference>
<feature type="compositionally biased region" description="Polar residues" evidence="1">
    <location>
        <begin position="854"/>
        <end position="868"/>
    </location>
</feature>
<dbReference type="GO" id="GO:0005874">
    <property type="term" value="C:microtubule"/>
    <property type="evidence" value="ECO:0007669"/>
    <property type="project" value="TreeGrafter"/>
</dbReference>
<protein>
    <submittedName>
        <fullName evidence="4">Uncharacterized protein LOC115221244 isoform X1</fullName>
    </submittedName>
</protein>
<organism evidence="3 4">
    <name type="scientific">Octopus sinensis</name>
    <name type="common">East Asian common octopus</name>
    <dbReference type="NCBI Taxonomy" id="2607531"/>
    <lineage>
        <taxon>Eukaryota</taxon>
        <taxon>Metazoa</taxon>
        <taxon>Spiralia</taxon>
        <taxon>Lophotrochozoa</taxon>
        <taxon>Mollusca</taxon>
        <taxon>Cephalopoda</taxon>
        <taxon>Coleoidea</taxon>
        <taxon>Octopodiformes</taxon>
        <taxon>Octopoda</taxon>
        <taxon>Incirrata</taxon>
        <taxon>Octopodidae</taxon>
        <taxon>Octopus</taxon>
    </lineage>
</organism>
<dbReference type="InterPro" id="IPR039183">
    <property type="entry name" value="CCD66"/>
</dbReference>
<feature type="domain" description="CCDC66" evidence="2">
    <location>
        <begin position="373"/>
        <end position="513"/>
    </location>
</feature>
<dbReference type="Pfam" id="PF15236">
    <property type="entry name" value="CCDC66"/>
    <property type="match status" value="1"/>
</dbReference>
<dbReference type="GO" id="GO:0005929">
    <property type="term" value="C:cilium"/>
    <property type="evidence" value="ECO:0007669"/>
    <property type="project" value="TreeGrafter"/>
</dbReference>
<feature type="compositionally biased region" description="Polar residues" evidence="1">
    <location>
        <begin position="115"/>
        <end position="128"/>
    </location>
</feature>
<feature type="region of interest" description="Disordered" evidence="1">
    <location>
        <begin position="522"/>
        <end position="570"/>
    </location>
</feature>
<accession>A0A7E6FIR7</accession>
<proteinExistence type="predicted"/>
<feature type="region of interest" description="Disordered" evidence="1">
    <location>
        <begin position="727"/>
        <end position="750"/>
    </location>
</feature>
<feature type="region of interest" description="Disordered" evidence="1">
    <location>
        <begin position="947"/>
        <end position="969"/>
    </location>
</feature>
<feature type="compositionally biased region" description="Basic residues" evidence="1">
    <location>
        <begin position="839"/>
        <end position="848"/>
    </location>
</feature>
<feature type="compositionally biased region" description="Polar residues" evidence="1">
    <location>
        <begin position="735"/>
        <end position="750"/>
    </location>
</feature>
<dbReference type="PANTHER" id="PTHR22736:SF2">
    <property type="entry name" value="COILED-COIL DOMAIN-CONTAINING PROTEIN 66"/>
    <property type="match status" value="1"/>
</dbReference>
<evidence type="ECO:0000256" key="1">
    <source>
        <dbReference type="SAM" id="MobiDB-lite"/>
    </source>
</evidence>
<feature type="compositionally biased region" description="Polar residues" evidence="1">
    <location>
        <begin position="556"/>
        <end position="570"/>
    </location>
</feature>
<evidence type="ECO:0000313" key="4">
    <source>
        <dbReference type="RefSeq" id="XP_036366782.1"/>
    </source>
</evidence>
<dbReference type="AlphaFoldDB" id="A0A7E6FIR7"/>
<feature type="region of interest" description="Disordered" evidence="1">
    <location>
        <begin position="256"/>
        <end position="309"/>
    </location>
</feature>
<feature type="compositionally biased region" description="Polar residues" evidence="1">
    <location>
        <begin position="295"/>
        <end position="305"/>
    </location>
</feature>